<reference evidence="1" key="1">
    <citation type="submission" date="2020-08" db="EMBL/GenBank/DDBJ databases">
        <title>Multicomponent nature underlies the extraordinary mechanical properties of spider dragline silk.</title>
        <authorList>
            <person name="Kono N."/>
            <person name="Nakamura H."/>
            <person name="Mori M."/>
            <person name="Yoshida Y."/>
            <person name="Ohtoshi R."/>
            <person name="Malay A.D."/>
            <person name="Moran D.A.P."/>
            <person name="Tomita M."/>
            <person name="Numata K."/>
            <person name="Arakawa K."/>
        </authorList>
    </citation>
    <scope>NUCLEOTIDE SEQUENCE</scope>
</reference>
<evidence type="ECO:0000313" key="1">
    <source>
        <dbReference type="EMBL" id="GFY12170.1"/>
    </source>
</evidence>
<gene>
    <name evidence="1" type="ORF">TNCV_3097241</name>
</gene>
<protein>
    <submittedName>
        <fullName evidence="1">Uncharacterized protein</fullName>
    </submittedName>
</protein>
<comment type="caution">
    <text evidence="1">The sequence shown here is derived from an EMBL/GenBank/DDBJ whole genome shotgun (WGS) entry which is preliminary data.</text>
</comment>
<dbReference type="EMBL" id="BMAU01021310">
    <property type="protein sequence ID" value="GFY12170.1"/>
    <property type="molecule type" value="Genomic_DNA"/>
</dbReference>
<evidence type="ECO:0000313" key="2">
    <source>
        <dbReference type="Proteomes" id="UP000887159"/>
    </source>
</evidence>
<keyword evidence="2" id="KW-1185">Reference proteome</keyword>
<organism evidence="1 2">
    <name type="scientific">Trichonephila clavipes</name>
    <name type="common">Golden silk orbweaver</name>
    <name type="synonym">Nephila clavipes</name>
    <dbReference type="NCBI Taxonomy" id="2585209"/>
    <lineage>
        <taxon>Eukaryota</taxon>
        <taxon>Metazoa</taxon>
        <taxon>Ecdysozoa</taxon>
        <taxon>Arthropoda</taxon>
        <taxon>Chelicerata</taxon>
        <taxon>Arachnida</taxon>
        <taxon>Araneae</taxon>
        <taxon>Araneomorphae</taxon>
        <taxon>Entelegynae</taxon>
        <taxon>Araneoidea</taxon>
        <taxon>Nephilidae</taxon>
        <taxon>Trichonephila</taxon>
    </lineage>
</organism>
<dbReference type="Proteomes" id="UP000887159">
    <property type="component" value="Unassembled WGS sequence"/>
</dbReference>
<name>A0A8X6VMM8_TRICX</name>
<accession>A0A8X6VMM8</accession>
<sequence length="70" mass="7768">MRGRTGVDANPLRNPFVCGRLGPPRVKVKRESESALLEWAFVMGFSADTGHSMSERNVRCDPTPGWGESY</sequence>
<dbReference type="AlphaFoldDB" id="A0A8X6VMM8"/>
<proteinExistence type="predicted"/>